<keyword evidence="3" id="KW-1185">Reference proteome</keyword>
<protein>
    <submittedName>
        <fullName evidence="2">Uncharacterized protein</fullName>
    </submittedName>
</protein>
<accession>A0ABY7EP19</accession>
<dbReference type="Proteomes" id="UP001164746">
    <property type="component" value="Chromosome 8"/>
</dbReference>
<proteinExistence type="predicted"/>
<feature type="transmembrane region" description="Helical" evidence="1">
    <location>
        <begin position="218"/>
        <end position="245"/>
    </location>
</feature>
<evidence type="ECO:0000313" key="2">
    <source>
        <dbReference type="EMBL" id="WAR11737.1"/>
    </source>
</evidence>
<evidence type="ECO:0000256" key="1">
    <source>
        <dbReference type="SAM" id="Phobius"/>
    </source>
</evidence>
<organism evidence="2 3">
    <name type="scientific">Mya arenaria</name>
    <name type="common">Soft-shell clam</name>
    <dbReference type="NCBI Taxonomy" id="6604"/>
    <lineage>
        <taxon>Eukaryota</taxon>
        <taxon>Metazoa</taxon>
        <taxon>Spiralia</taxon>
        <taxon>Lophotrochozoa</taxon>
        <taxon>Mollusca</taxon>
        <taxon>Bivalvia</taxon>
        <taxon>Autobranchia</taxon>
        <taxon>Heteroconchia</taxon>
        <taxon>Euheterodonta</taxon>
        <taxon>Imparidentia</taxon>
        <taxon>Neoheterodontei</taxon>
        <taxon>Myida</taxon>
        <taxon>Myoidea</taxon>
        <taxon>Myidae</taxon>
        <taxon>Mya</taxon>
    </lineage>
</organism>
<keyword evidence="1" id="KW-0472">Membrane</keyword>
<keyword evidence="1" id="KW-1133">Transmembrane helix</keyword>
<dbReference type="Pfam" id="PF15112">
    <property type="entry name" value="DUF4559"/>
    <property type="match status" value="1"/>
</dbReference>
<feature type="non-terminal residue" evidence="2">
    <location>
        <position position="344"/>
    </location>
</feature>
<name>A0ABY7EP19_MYAAR</name>
<dbReference type="InterPro" id="IPR027897">
    <property type="entry name" value="DUF4559"/>
</dbReference>
<keyword evidence="1" id="KW-0812">Transmembrane</keyword>
<reference evidence="2" key="1">
    <citation type="submission" date="2022-11" db="EMBL/GenBank/DDBJ databases">
        <title>Centuries of genome instability and evolution in soft-shell clam transmissible cancer (bioRxiv).</title>
        <authorList>
            <person name="Hart S.F.M."/>
            <person name="Yonemitsu M.A."/>
            <person name="Giersch R.M."/>
            <person name="Beal B.F."/>
            <person name="Arriagada G."/>
            <person name="Davis B.W."/>
            <person name="Ostrander E.A."/>
            <person name="Goff S.P."/>
            <person name="Metzger M.J."/>
        </authorList>
    </citation>
    <scope>NUCLEOTIDE SEQUENCE</scope>
    <source>
        <strain evidence="2">MELC-2E11</strain>
        <tissue evidence="2">Siphon/mantle</tissue>
    </source>
</reference>
<sequence>MANVQVKDIRKDKRKQNYDSCKAALDQTGEALLPFTEDKLKDLHQQISLQVGNQPVCHQQCSKVMRDVNRWCITCGLWRQALLRFHTNPRELVWHKLQSWEWPKHHMNLVEVYMWQNWGKADMNASDLSVALTVWRKCSVFPATILPLADKLKKSRNKIAHGKSLDENEKQTVFNNIKQVIQHADVVKCLQNPNEILKIITDLENGNLFKSENRTIHWIFIAACIIVPIALFQPGIIIYCLSMIFSRPQIQSSMEKTGCLQEYSPLLPTSPLLVDYFKQHGPLVGRGWLFQLLDEHLNNTKKNGILLEAGMGYGKSAIAAHITCAKEGDQGMEMRKRLIAFHVC</sequence>
<dbReference type="EMBL" id="CP111019">
    <property type="protein sequence ID" value="WAR11737.1"/>
    <property type="molecule type" value="Genomic_DNA"/>
</dbReference>
<evidence type="ECO:0000313" key="3">
    <source>
        <dbReference type="Proteomes" id="UP001164746"/>
    </source>
</evidence>
<gene>
    <name evidence="2" type="ORF">MAR_025917</name>
</gene>